<reference evidence="2" key="1">
    <citation type="journal article" date="2013" name="J. Plant Res.">
        <title>Effect of fungi and light on seed germination of three Opuntia species from semiarid lands of central Mexico.</title>
        <authorList>
            <person name="Delgado-Sanchez P."/>
            <person name="Jimenez-Bremont J.F."/>
            <person name="Guerrero-Gonzalez Mde L."/>
            <person name="Flores J."/>
        </authorList>
    </citation>
    <scope>NUCLEOTIDE SEQUENCE</scope>
    <source>
        <tissue evidence="2">Cladode</tissue>
    </source>
</reference>
<evidence type="ECO:0008006" key="3">
    <source>
        <dbReference type="Google" id="ProtNLM"/>
    </source>
</evidence>
<sequence>MRATAFVFVRGLSGAFHRAVGAQINKSWSFAAFCSTQTVNGQLGFDNSNSNGGEKPNILSLRIERLPRGEPVGLVFQGWMGEGFPVHRGDIFHAINRLRKLKLNKRALEVMEWIIREKPYRPKELDYSYLLEFTIKLHGISQGKPKELERSWATVQEFPHVRSKSFLLAIEAFGRIGQLSRAEEIWDEMKSRKGR</sequence>
<dbReference type="InterPro" id="IPR011990">
    <property type="entry name" value="TPR-like_helical_dom_sf"/>
</dbReference>
<dbReference type="PANTHER" id="PTHR45717">
    <property type="entry name" value="OS12G0527900 PROTEIN"/>
    <property type="match status" value="1"/>
</dbReference>
<protein>
    <recommendedName>
        <fullName evidence="3">Pentatricopeptide repeat-containing protein</fullName>
    </recommendedName>
</protein>
<organism evidence="2">
    <name type="scientific">Opuntia streptacantha</name>
    <name type="common">Prickly pear cactus</name>
    <name type="synonym">Opuntia cardona</name>
    <dbReference type="NCBI Taxonomy" id="393608"/>
    <lineage>
        <taxon>Eukaryota</taxon>
        <taxon>Viridiplantae</taxon>
        <taxon>Streptophyta</taxon>
        <taxon>Embryophyta</taxon>
        <taxon>Tracheophyta</taxon>
        <taxon>Spermatophyta</taxon>
        <taxon>Magnoliopsida</taxon>
        <taxon>eudicotyledons</taxon>
        <taxon>Gunneridae</taxon>
        <taxon>Pentapetalae</taxon>
        <taxon>Caryophyllales</taxon>
        <taxon>Cactineae</taxon>
        <taxon>Cactaceae</taxon>
        <taxon>Opuntioideae</taxon>
        <taxon>Opuntia</taxon>
    </lineage>
</organism>
<evidence type="ECO:0000256" key="1">
    <source>
        <dbReference type="ARBA" id="ARBA00007626"/>
    </source>
</evidence>
<comment type="similarity">
    <text evidence="1">Belongs to the PPR family. P subfamily.</text>
</comment>
<reference evidence="2" key="2">
    <citation type="submission" date="2020-07" db="EMBL/GenBank/DDBJ databases">
        <authorList>
            <person name="Vera ALvarez R."/>
            <person name="Arias-Moreno D.M."/>
            <person name="Jimenez-Jacinto V."/>
            <person name="Jimenez-Bremont J.F."/>
            <person name="Swaminathan K."/>
            <person name="Moose S.P."/>
            <person name="Guerrero-Gonzalez M.L."/>
            <person name="Marino-Ramirez L."/>
            <person name="Landsman D."/>
            <person name="Rodriguez-Kessler M."/>
            <person name="Delgado-Sanchez P."/>
        </authorList>
    </citation>
    <scope>NUCLEOTIDE SEQUENCE</scope>
    <source>
        <tissue evidence="2">Cladode</tissue>
    </source>
</reference>
<name>A0A7C9A0M3_OPUST</name>
<evidence type="ECO:0000313" key="2">
    <source>
        <dbReference type="EMBL" id="MBA4656438.1"/>
    </source>
</evidence>
<dbReference type="AlphaFoldDB" id="A0A7C9A0M3"/>
<dbReference type="EMBL" id="GISG01192207">
    <property type="protein sequence ID" value="MBA4656438.1"/>
    <property type="molecule type" value="Transcribed_RNA"/>
</dbReference>
<dbReference type="Gene3D" id="1.25.40.10">
    <property type="entry name" value="Tetratricopeptide repeat domain"/>
    <property type="match status" value="1"/>
</dbReference>
<accession>A0A7C9A0M3</accession>
<dbReference type="PANTHER" id="PTHR45717:SF11">
    <property type="entry name" value="PENTACOTRIPEPTIDE-REPEAT REGION OF PRORP DOMAIN-CONTAINING PROTEIN"/>
    <property type="match status" value="1"/>
</dbReference>
<dbReference type="GO" id="GO:0005739">
    <property type="term" value="C:mitochondrion"/>
    <property type="evidence" value="ECO:0007669"/>
    <property type="project" value="TreeGrafter"/>
</dbReference>
<proteinExistence type="inferred from homology"/>